<dbReference type="EMBL" id="FNEM01000002">
    <property type="protein sequence ID" value="SDI66321.1"/>
    <property type="molecule type" value="Genomic_DNA"/>
</dbReference>
<dbReference type="Gene3D" id="3.90.70.10">
    <property type="entry name" value="Cysteine proteinases"/>
    <property type="match status" value="1"/>
</dbReference>
<feature type="domain" description="AAA+ ATPase" evidence="1">
    <location>
        <begin position="42"/>
        <end position="195"/>
    </location>
</feature>
<dbReference type="InterPro" id="IPR036366">
    <property type="entry name" value="PGBDSf"/>
</dbReference>
<dbReference type="InterPro" id="IPR002477">
    <property type="entry name" value="Peptidoglycan-bd-like"/>
</dbReference>
<dbReference type="InterPro" id="IPR049945">
    <property type="entry name" value="AAA_22"/>
</dbReference>
<sequence length="512" mass="57063">MYKGFYGLTESPFSIAPNPAFLFLSGRHREALAHLTYGLGEHGGFVLLTGEVGTGKTTVSRSLLGQLPDNTDTAFILNPALTELELLATLCDELKIGYDPNPTLKQLTDKISAFLLANHQAGRNTVMIIDEAQHLKPEVLEQLRLLTNLETDTRKLLQVILIGQPELQELLQRRELRQLAQRITARYHLLPLTREEVAFYVQHRLQVAGRPQPLFKPGAIRALHQYSGGVPRVINLLCERALMGGFAHQKIHLGRREVEAAAAEVLGIKAKARGRWPWLAATAVSALASAAVVYALTPRPEPMVVHQPADAVEPAPDLARFQQDLQAYQALFHHWQMPVPANAPCDYARTQRLACLTGVSSWQQLFKMDYPAVVGLRDDDGSPYYGALLGRNSQQLTLQFGDQWVEVSQEWFIRHFDGHYTLLWQASGSLPRLISQGSPEGQVQWLENSLSRLQQRQARIVDHYDDGIRQAVERFQRLYGLDVDGVAGRQTLELISVLGNSHGPRLSDGGQG</sequence>
<dbReference type="CDD" id="cd00009">
    <property type="entry name" value="AAA"/>
    <property type="match status" value="1"/>
</dbReference>
<dbReference type="Gene3D" id="1.10.101.10">
    <property type="entry name" value="PGBD-like superfamily/PGBD"/>
    <property type="match status" value="1"/>
</dbReference>
<evidence type="ECO:0000313" key="2">
    <source>
        <dbReference type="EMBL" id="SDI66321.1"/>
    </source>
</evidence>
<dbReference type="GO" id="GO:0016887">
    <property type="term" value="F:ATP hydrolysis activity"/>
    <property type="evidence" value="ECO:0007669"/>
    <property type="project" value="InterPro"/>
</dbReference>
<dbReference type="InterPro" id="IPR027417">
    <property type="entry name" value="P-loop_NTPase"/>
</dbReference>
<dbReference type="SUPFAM" id="SSF47090">
    <property type="entry name" value="PGBD-like"/>
    <property type="match status" value="1"/>
</dbReference>
<dbReference type="PANTHER" id="PTHR35894:SF1">
    <property type="entry name" value="PHOSPHORIBULOKINASE _ URIDINE KINASE FAMILY"/>
    <property type="match status" value="1"/>
</dbReference>
<accession>A0A1G8MEH8</accession>
<name>A0A1G8MEH8_9GAMM</name>
<dbReference type="SUPFAM" id="SSF52540">
    <property type="entry name" value="P-loop containing nucleoside triphosphate hydrolases"/>
    <property type="match status" value="1"/>
</dbReference>
<proteinExistence type="predicted"/>
<gene>
    <name evidence="2" type="ORF">SAMN04488540_102357</name>
</gene>
<evidence type="ECO:0000313" key="3">
    <source>
        <dbReference type="Proteomes" id="UP000199527"/>
    </source>
</evidence>
<dbReference type="InterPro" id="IPR052026">
    <property type="entry name" value="ExeA_AAA_ATPase_DNA-bind"/>
</dbReference>
<dbReference type="AlphaFoldDB" id="A0A1G8MEH8"/>
<dbReference type="Pfam" id="PF13401">
    <property type="entry name" value="AAA_22"/>
    <property type="match status" value="1"/>
</dbReference>
<keyword evidence="3" id="KW-1185">Reference proteome</keyword>
<dbReference type="RefSeq" id="WP_090362467.1">
    <property type="nucleotide sequence ID" value="NZ_FNEM01000002.1"/>
</dbReference>
<protein>
    <submittedName>
        <fullName evidence="2">Type II secretion system protein A</fullName>
    </submittedName>
</protein>
<dbReference type="Proteomes" id="UP000199527">
    <property type="component" value="Unassembled WGS sequence"/>
</dbReference>
<organism evidence="2 3">
    <name type="scientific">Ferrimonas sediminum</name>
    <dbReference type="NCBI Taxonomy" id="718193"/>
    <lineage>
        <taxon>Bacteria</taxon>
        <taxon>Pseudomonadati</taxon>
        <taxon>Pseudomonadota</taxon>
        <taxon>Gammaproteobacteria</taxon>
        <taxon>Alteromonadales</taxon>
        <taxon>Ferrimonadaceae</taxon>
        <taxon>Ferrimonas</taxon>
    </lineage>
</organism>
<dbReference type="PANTHER" id="PTHR35894">
    <property type="entry name" value="GENERAL SECRETION PATHWAY PROTEIN A-RELATED"/>
    <property type="match status" value="1"/>
</dbReference>
<dbReference type="Pfam" id="PF01471">
    <property type="entry name" value="PG_binding_1"/>
    <property type="match status" value="1"/>
</dbReference>
<dbReference type="SMART" id="SM00382">
    <property type="entry name" value="AAA"/>
    <property type="match status" value="1"/>
</dbReference>
<dbReference type="InterPro" id="IPR036365">
    <property type="entry name" value="PGBD-like_sf"/>
</dbReference>
<evidence type="ECO:0000259" key="1">
    <source>
        <dbReference type="SMART" id="SM00382"/>
    </source>
</evidence>
<dbReference type="OrthoDB" id="9780149at2"/>
<dbReference type="Gene3D" id="3.40.50.300">
    <property type="entry name" value="P-loop containing nucleotide triphosphate hydrolases"/>
    <property type="match status" value="1"/>
</dbReference>
<dbReference type="InterPro" id="IPR003593">
    <property type="entry name" value="AAA+_ATPase"/>
</dbReference>
<reference evidence="3" key="1">
    <citation type="submission" date="2016-10" db="EMBL/GenBank/DDBJ databases">
        <authorList>
            <person name="Varghese N."/>
            <person name="Submissions S."/>
        </authorList>
    </citation>
    <scope>NUCLEOTIDE SEQUENCE [LARGE SCALE GENOMIC DNA]</scope>
    <source>
        <strain evidence="3">DSM 23317</strain>
    </source>
</reference>